<dbReference type="Pfam" id="PF03478">
    <property type="entry name" value="Beta-prop_KIB1-4"/>
    <property type="match status" value="1"/>
</dbReference>
<evidence type="ECO:0000313" key="3">
    <source>
        <dbReference type="Proteomes" id="UP000289738"/>
    </source>
</evidence>
<evidence type="ECO:0000259" key="1">
    <source>
        <dbReference type="Pfam" id="PF03478"/>
    </source>
</evidence>
<dbReference type="SUPFAM" id="SSF82171">
    <property type="entry name" value="DPP6 N-terminal domain-like"/>
    <property type="match status" value="1"/>
</dbReference>
<name>A0A445CYN9_ARAHY</name>
<evidence type="ECO:0000313" key="2">
    <source>
        <dbReference type="EMBL" id="RYR56038.1"/>
    </source>
</evidence>
<dbReference type="InterPro" id="IPR050942">
    <property type="entry name" value="F-box_BR-signaling"/>
</dbReference>
<comment type="caution">
    <text evidence="2">The sequence shown here is derived from an EMBL/GenBank/DDBJ whole genome shotgun (WGS) entry which is preliminary data.</text>
</comment>
<dbReference type="InterPro" id="IPR005174">
    <property type="entry name" value="KIB1-4_b-propeller"/>
</dbReference>
<protein>
    <recommendedName>
        <fullName evidence="1">KIB1-4 beta-propeller domain-containing protein</fullName>
    </recommendedName>
</protein>
<dbReference type="PANTHER" id="PTHR44259">
    <property type="entry name" value="OS07G0183000 PROTEIN-RELATED"/>
    <property type="match status" value="1"/>
</dbReference>
<sequence>MGGVDQWASIHQDLLNQITKRFYSYDEYLQFRFICKQWNFNLPQNPSGNKVPWLLLPIATAAAKRSSKKPKIYEGTISKLTERRTRIFEEEEIYYLTMPELQYNKICGSCHGWIIIVLIYEGTIQMLNPFTKVSFDLPPISTLPNVIDIHGDKCTFNFENRVGTLDTISMHKMNVWKVITNSAPNNDRYNDFMAVIIYGCGIKLAFYKPNNPRWIKFPTNHRCIVDVMFFQEKIYAVGYDFQIYEFDIKEKLEPVRRIYEGTPRHGYEPLIFHYKYLIGCDDGRLLMLVRHIVSRKRTLRLNMETIGFDIYKLNKNAKVWSKIYNLENYVLIVGLNSSIQILASNCKGNKIYFNDNGLNPSNSDGVWHHDIGIFNLEDGSCKRILSALNFFCSPIWILP</sequence>
<accession>A0A445CYN9</accession>
<dbReference type="STRING" id="3818.A0A445CYN9"/>
<dbReference type="Proteomes" id="UP000289738">
    <property type="component" value="Chromosome A05"/>
</dbReference>
<reference evidence="2 3" key="1">
    <citation type="submission" date="2019-01" db="EMBL/GenBank/DDBJ databases">
        <title>Sequencing of cultivated peanut Arachis hypogaea provides insights into genome evolution and oil improvement.</title>
        <authorList>
            <person name="Chen X."/>
        </authorList>
    </citation>
    <scope>NUCLEOTIDE SEQUENCE [LARGE SCALE GENOMIC DNA]</scope>
    <source>
        <strain evidence="3">cv. Fuhuasheng</strain>
        <tissue evidence="2">Leaves</tissue>
    </source>
</reference>
<dbReference type="Gramene" id="arahy.Tifrunner.gnm2.ann2.Ah05g457300.1">
    <property type="protein sequence ID" value="arahy.Tifrunner.gnm2.ann2.Ah05g457300.1-CDS-1"/>
    <property type="gene ID" value="arahy.Tifrunner.gnm2.ann2.Ah05g457300"/>
</dbReference>
<proteinExistence type="predicted"/>
<gene>
    <name evidence="2" type="ORF">Ahy_A05g021851</name>
</gene>
<organism evidence="2 3">
    <name type="scientific">Arachis hypogaea</name>
    <name type="common">Peanut</name>
    <dbReference type="NCBI Taxonomy" id="3818"/>
    <lineage>
        <taxon>Eukaryota</taxon>
        <taxon>Viridiplantae</taxon>
        <taxon>Streptophyta</taxon>
        <taxon>Embryophyta</taxon>
        <taxon>Tracheophyta</taxon>
        <taxon>Spermatophyta</taxon>
        <taxon>Magnoliopsida</taxon>
        <taxon>eudicotyledons</taxon>
        <taxon>Gunneridae</taxon>
        <taxon>Pentapetalae</taxon>
        <taxon>rosids</taxon>
        <taxon>fabids</taxon>
        <taxon>Fabales</taxon>
        <taxon>Fabaceae</taxon>
        <taxon>Papilionoideae</taxon>
        <taxon>50 kb inversion clade</taxon>
        <taxon>dalbergioids sensu lato</taxon>
        <taxon>Dalbergieae</taxon>
        <taxon>Pterocarpus clade</taxon>
        <taxon>Arachis</taxon>
    </lineage>
</organism>
<feature type="domain" description="KIB1-4 beta-propeller" evidence="1">
    <location>
        <begin position="89"/>
        <end position="375"/>
    </location>
</feature>
<dbReference type="PANTHER" id="PTHR44259:SF107">
    <property type="entry name" value="F-BOX PROTEIN SKIP23-LIKE"/>
    <property type="match status" value="1"/>
</dbReference>
<keyword evidence="3" id="KW-1185">Reference proteome</keyword>
<dbReference type="AlphaFoldDB" id="A0A445CYN9"/>
<dbReference type="EMBL" id="SDMP01000005">
    <property type="protein sequence ID" value="RYR56038.1"/>
    <property type="molecule type" value="Genomic_DNA"/>
</dbReference>